<organism evidence="2 3">
    <name type="scientific">Roseburia intestinalis</name>
    <dbReference type="NCBI Taxonomy" id="166486"/>
    <lineage>
        <taxon>Bacteria</taxon>
        <taxon>Bacillati</taxon>
        <taxon>Bacillota</taxon>
        <taxon>Clostridia</taxon>
        <taxon>Lachnospirales</taxon>
        <taxon>Lachnospiraceae</taxon>
        <taxon>Roseburia</taxon>
    </lineage>
</organism>
<evidence type="ECO:0000256" key="1">
    <source>
        <dbReference type="SAM" id="MobiDB-lite"/>
    </source>
</evidence>
<evidence type="ECO:0000313" key="3">
    <source>
        <dbReference type="Proteomes" id="UP000095350"/>
    </source>
</evidence>
<evidence type="ECO:0000313" key="2">
    <source>
        <dbReference type="EMBL" id="CUN25128.1"/>
    </source>
</evidence>
<gene>
    <name evidence="2" type="ORF">ERS852572_02878</name>
</gene>
<reference evidence="2 3" key="1">
    <citation type="submission" date="2015-09" db="EMBL/GenBank/DDBJ databases">
        <authorList>
            <consortium name="Pathogen Informatics"/>
        </authorList>
    </citation>
    <scope>NUCLEOTIDE SEQUENCE [LARGE SCALE GENOMIC DNA]</scope>
    <source>
        <strain evidence="2 3">2789STDY5834960</strain>
    </source>
</reference>
<dbReference type="STRING" id="166486.ERS852572_02878"/>
<feature type="region of interest" description="Disordered" evidence="1">
    <location>
        <begin position="47"/>
        <end position="70"/>
    </location>
</feature>
<sequence length="70" mass="7875">MLENVILNMTYSCRVCNGMMGQDVGKILTPKPVMQRCKDGEWYEDRQTDRDSFGDVAERKGDGTGTGRNV</sequence>
<dbReference type="PaxDb" id="166486-ERS852572_02878"/>
<dbReference type="Proteomes" id="UP000095350">
    <property type="component" value="Unassembled WGS sequence"/>
</dbReference>
<protein>
    <submittedName>
        <fullName evidence="2">Uncharacterized protein</fullName>
    </submittedName>
</protein>
<name>A0A173VGS4_9FIRM</name>
<dbReference type="EMBL" id="CYXZ01000023">
    <property type="protein sequence ID" value="CUN25128.1"/>
    <property type="molecule type" value="Genomic_DNA"/>
</dbReference>
<feature type="compositionally biased region" description="Basic and acidic residues" evidence="1">
    <location>
        <begin position="47"/>
        <end position="62"/>
    </location>
</feature>
<accession>A0A173VGS4</accession>
<dbReference type="AlphaFoldDB" id="A0A173VGS4"/>
<proteinExistence type="predicted"/>